<evidence type="ECO:0000313" key="2">
    <source>
        <dbReference type="EMBL" id="OGC70200.1"/>
    </source>
</evidence>
<keyword evidence="1" id="KW-1133">Transmembrane helix</keyword>
<dbReference type="AlphaFoldDB" id="A0A1F4WLC1"/>
<dbReference type="Proteomes" id="UP000179113">
    <property type="component" value="Unassembled WGS sequence"/>
</dbReference>
<evidence type="ECO:0000313" key="3">
    <source>
        <dbReference type="Proteomes" id="UP000179113"/>
    </source>
</evidence>
<accession>A0A1F4WLC1</accession>
<comment type="caution">
    <text evidence="2">The sequence shown here is derived from an EMBL/GenBank/DDBJ whole genome shotgun (WGS) entry which is preliminary data.</text>
</comment>
<sequence length="124" mass="13403">MDGEHAHKLDLPSIGLRLAVFALIAVASVYTVSVSKGSDETFWRLYLINALSALAMYFLMQGLAYRNEKSGRFMIGISILAAFFSVNLGILSVNLQADFADDVILIAGLGVLTALGYLISVEQD</sequence>
<dbReference type="EMBL" id="MEWA01000009">
    <property type="protein sequence ID" value="OGC70200.1"/>
    <property type="molecule type" value="Genomic_DNA"/>
</dbReference>
<keyword evidence="1" id="KW-0472">Membrane</keyword>
<name>A0A1F4WLC1_UNCKA</name>
<organism evidence="2 3">
    <name type="scientific">candidate division WWE3 bacterium RIFOXYC1_FULL_39_7</name>
    <dbReference type="NCBI Taxonomy" id="1802643"/>
    <lineage>
        <taxon>Bacteria</taxon>
        <taxon>Katanobacteria</taxon>
    </lineage>
</organism>
<feature type="transmembrane region" description="Helical" evidence="1">
    <location>
        <begin position="72"/>
        <end position="91"/>
    </location>
</feature>
<feature type="transmembrane region" description="Helical" evidence="1">
    <location>
        <begin position="41"/>
        <end position="60"/>
    </location>
</feature>
<keyword evidence="1" id="KW-0812">Transmembrane</keyword>
<protein>
    <submittedName>
        <fullName evidence="2">Uncharacterized protein</fullName>
    </submittedName>
</protein>
<reference evidence="2 3" key="1">
    <citation type="journal article" date="2016" name="Nat. Commun.">
        <title>Thousands of microbial genomes shed light on interconnected biogeochemical processes in an aquifer system.</title>
        <authorList>
            <person name="Anantharaman K."/>
            <person name="Brown C.T."/>
            <person name="Hug L.A."/>
            <person name="Sharon I."/>
            <person name="Castelle C.J."/>
            <person name="Probst A.J."/>
            <person name="Thomas B.C."/>
            <person name="Singh A."/>
            <person name="Wilkins M.J."/>
            <person name="Karaoz U."/>
            <person name="Brodie E.L."/>
            <person name="Williams K.H."/>
            <person name="Hubbard S.S."/>
            <person name="Banfield J.F."/>
        </authorList>
    </citation>
    <scope>NUCLEOTIDE SEQUENCE [LARGE SCALE GENOMIC DNA]</scope>
</reference>
<feature type="transmembrane region" description="Helical" evidence="1">
    <location>
        <begin position="103"/>
        <end position="121"/>
    </location>
</feature>
<feature type="transmembrane region" description="Helical" evidence="1">
    <location>
        <begin position="14"/>
        <end position="35"/>
    </location>
</feature>
<gene>
    <name evidence="2" type="ORF">A2415_00825</name>
</gene>
<proteinExistence type="predicted"/>
<evidence type="ECO:0000256" key="1">
    <source>
        <dbReference type="SAM" id="Phobius"/>
    </source>
</evidence>